<dbReference type="Proteomes" id="UP000515344">
    <property type="component" value="Chromosome"/>
</dbReference>
<keyword evidence="2 4" id="KW-0378">Hydrolase</keyword>
<dbReference type="Gene3D" id="2.60.120.260">
    <property type="entry name" value="Galactose-binding domain-like"/>
    <property type="match status" value="1"/>
</dbReference>
<feature type="signal peptide" evidence="5">
    <location>
        <begin position="1"/>
        <end position="23"/>
    </location>
</feature>
<dbReference type="CDD" id="cd18823">
    <property type="entry name" value="GH43_RcAra43A-like"/>
    <property type="match status" value="1"/>
</dbReference>
<gene>
    <name evidence="6" type="ORF">H4075_11155</name>
</gene>
<dbReference type="GO" id="GO:0004553">
    <property type="term" value="F:hydrolase activity, hydrolyzing O-glycosyl compounds"/>
    <property type="evidence" value="ECO:0007669"/>
    <property type="project" value="InterPro"/>
</dbReference>
<dbReference type="Gene3D" id="2.115.10.20">
    <property type="entry name" value="Glycosyl hydrolase domain, family 43"/>
    <property type="match status" value="1"/>
</dbReference>
<dbReference type="GO" id="GO:0005975">
    <property type="term" value="P:carbohydrate metabolic process"/>
    <property type="evidence" value="ECO:0007669"/>
    <property type="project" value="InterPro"/>
</dbReference>
<evidence type="ECO:0000256" key="4">
    <source>
        <dbReference type="RuleBase" id="RU361187"/>
    </source>
</evidence>
<feature type="chain" id="PRO_5028882057" evidence="5">
    <location>
        <begin position="24"/>
        <end position="529"/>
    </location>
</feature>
<dbReference type="PANTHER" id="PTHR22925:SF3">
    <property type="entry name" value="GLYCOSYL HYDROLASE FAMILY PROTEIN 43"/>
    <property type="match status" value="1"/>
</dbReference>
<organism evidence="6 7">
    <name type="scientific">Lacibacter sediminis</name>
    <dbReference type="NCBI Taxonomy" id="2760713"/>
    <lineage>
        <taxon>Bacteria</taxon>
        <taxon>Pseudomonadati</taxon>
        <taxon>Bacteroidota</taxon>
        <taxon>Chitinophagia</taxon>
        <taxon>Chitinophagales</taxon>
        <taxon>Chitinophagaceae</taxon>
        <taxon>Lacibacter</taxon>
    </lineage>
</organism>
<dbReference type="EMBL" id="CP060007">
    <property type="protein sequence ID" value="QNA42666.1"/>
    <property type="molecule type" value="Genomic_DNA"/>
</dbReference>
<dbReference type="PANTHER" id="PTHR22925">
    <property type="entry name" value="GLYCOSYL HYDROLASE 43 FAMILY MEMBER"/>
    <property type="match status" value="1"/>
</dbReference>
<dbReference type="RefSeq" id="WP_182800932.1">
    <property type="nucleotide sequence ID" value="NZ_CP060007.1"/>
</dbReference>
<sequence>MKRLVAYSFVMLLLIFISNTLSAQFLNIKNDVFWNTKDGKPLYSQGGGIFKFNDATGKEKYYWYGVQYKEADIYRNNPSVTLPNATFESVTCYSSNDLVNWTFEADVFTKEEAFKTISKTWVGRLGVAYIKELKKYAMFVQHGNQVLIAVADSPTGQFTQHQRINMKEMIGTSNTGDQTVFTDEDTGKSYLIYSYGSGRNKIYVSEIGLKDGMVNLLDCIKVFQGESREGNCMFKYKGKYYMAASNIYGWDASYAYYLVADDIRGPYLPTNDMLVMKGSENDYAHVTQTGFFFNVKGSKQETVMYCGDRWANFAGNGLGYNQWFPLSFNGAEPYFNSLSSWHINAKTGEWKVAADNNYVKNGSFEADRRRIPSHVKPVQEFLLGWTTTVIEGNKVSLDSNSSPVLNYFNTESDRKVVIGEKSLQISDKVNFKRKVSQIITSSPYVKLEDGNYTLTAKVKNSSGFAKLEMYVESNSKIRLYPIIEENTSWKTITIEGIMVKAGKVEIGFVAEGEANAFCYVDDVTFVKIK</sequence>
<evidence type="ECO:0000256" key="1">
    <source>
        <dbReference type="ARBA" id="ARBA00009865"/>
    </source>
</evidence>
<protein>
    <submittedName>
        <fullName evidence="6">Family 43 glycosylhydrolase</fullName>
    </submittedName>
</protein>
<proteinExistence type="inferred from homology"/>
<keyword evidence="5" id="KW-0732">Signal</keyword>
<dbReference type="InterPro" id="IPR023296">
    <property type="entry name" value="Glyco_hydro_beta-prop_sf"/>
</dbReference>
<name>A0A7G5XB13_9BACT</name>
<dbReference type="Pfam" id="PF04616">
    <property type="entry name" value="Glyco_hydro_43"/>
    <property type="match status" value="1"/>
</dbReference>
<dbReference type="SUPFAM" id="SSF75005">
    <property type="entry name" value="Arabinanase/levansucrase/invertase"/>
    <property type="match status" value="1"/>
</dbReference>
<accession>A0A7G5XB13</accession>
<evidence type="ECO:0000313" key="6">
    <source>
        <dbReference type="EMBL" id="QNA42666.1"/>
    </source>
</evidence>
<evidence type="ECO:0000256" key="2">
    <source>
        <dbReference type="ARBA" id="ARBA00022801"/>
    </source>
</evidence>
<evidence type="ECO:0000256" key="5">
    <source>
        <dbReference type="SAM" id="SignalP"/>
    </source>
</evidence>
<dbReference type="AlphaFoldDB" id="A0A7G5XB13"/>
<keyword evidence="7" id="KW-1185">Reference proteome</keyword>
<keyword evidence="3 4" id="KW-0326">Glycosidase</keyword>
<dbReference type="KEGG" id="lacs:H4075_11155"/>
<dbReference type="InterPro" id="IPR006710">
    <property type="entry name" value="Glyco_hydro_43"/>
</dbReference>
<evidence type="ECO:0000313" key="7">
    <source>
        <dbReference type="Proteomes" id="UP000515344"/>
    </source>
</evidence>
<comment type="similarity">
    <text evidence="1 4">Belongs to the glycosyl hydrolase 43 family.</text>
</comment>
<evidence type="ECO:0000256" key="3">
    <source>
        <dbReference type="ARBA" id="ARBA00023295"/>
    </source>
</evidence>
<reference evidence="7" key="1">
    <citation type="submission" date="2020-08" db="EMBL/GenBank/DDBJ databases">
        <title>Lacibacter sp. S13-6-6 genome sequencing.</title>
        <authorList>
            <person name="Jin L."/>
        </authorList>
    </citation>
    <scope>NUCLEOTIDE SEQUENCE [LARGE SCALE GENOMIC DNA]</scope>
    <source>
        <strain evidence="7">S13-6-6</strain>
    </source>
</reference>